<evidence type="ECO:0000256" key="12">
    <source>
        <dbReference type="RuleBase" id="RU000679"/>
    </source>
</evidence>
<protein>
    <recommendedName>
        <fullName evidence="16">Sodium channel protein</fullName>
    </recommendedName>
</protein>
<keyword evidence="7" id="KW-0915">Sodium</keyword>
<evidence type="ECO:0000256" key="13">
    <source>
        <dbReference type="SAM" id="Phobius"/>
    </source>
</evidence>
<evidence type="ECO:0000256" key="4">
    <source>
        <dbReference type="ARBA" id="ARBA00022461"/>
    </source>
</evidence>
<dbReference type="GO" id="GO:0005886">
    <property type="term" value="C:plasma membrane"/>
    <property type="evidence" value="ECO:0007669"/>
    <property type="project" value="TreeGrafter"/>
</dbReference>
<gene>
    <name evidence="14" type="ORF">RN001_007415</name>
</gene>
<keyword evidence="9 13" id="KW-0472">Membrane</keyword>
<name>A0AAN7SGT5_9COLE</name>
<comment type="subcellular location">
    <subcellularLocation>
        <location evidence="1">Membrane</location>
        <topology evidence="1">Multi-pass membrane protein</topology>
    </subcellularLocation>
</comment>
<keyword evidence="6 13" id="KW-1133">Transmembrane helix</keyword>
<dbReference type="PANTHER" id="PTHR11690">
    <property type="entry name" value="AMILORIDE-SENSITIVE SODIUM CHANNEL-RELATED"/>
    <property type="match status" value="1"/>
</dbReference>
<keyword evidence="15" id="KW-1185">Reference proteome</keyword>
<dbReference type="GO" id="GO:0015280">
    <property type="term" value="F:ligand-gated sodium channel activity"/>
    <property type="evidence" value="ECO:0007669"/>
    <property type="project" value="TreeGrafter"/>
</dbReference>
<reference evidence="15" key="1">
    <citation type="submission" date="2023-01" db="EMBL/GenBank/DDBJ databases">
        <title>Key to firefly adult light organ development and bioluminescence: homeobox transcription factors regulate luciferase expression and transportation to peroxisome.</title>
        <authorList>
            <person name="Fu X."/>
        </authorList>
    </citation>
    <scope>NUCLEOTIDE SEQUENCE [LARGE SCALE GENOMIC DNA]</scope>
</reference>
<evidence type="ECO:0000256" key="3">
    <source>
        <dbReference type="ARBA" id="ARBA00022448"/>
    </source>
</evidence>
<evidence type="ECO:0000256" key="8">
    <source>
        <dbReference type="ARBA" id="ARBA00023065"/>
    </source>
</evidence>
<dbReference type="Pfam" id="PF00858">
    <property type="entry name" value="ASC"/>
    <property type="match status" value="1"/>
</dbReference>
<keyword evidence="11 12" id="KW-0407">Ion channel</keyword>
<sequence length="409" mass="47734">MIVNAETIPIWKFPFPAVTICDNNQISKTKIQQVLKKLKVHANMKQNDFEDLFRYLITIYSINIRNYTKVLTLQNILDANNMTLAKILKNTAPDCKDIFVKCFWKNKQKLCKRLFVSTQTSFGVCCSFNEVAYRKPHVTRKVLLKSASPNKSPFDLSVIIRTNPDDYYSAFRRFYGFNVFVHKPFEPADVGIPYIFVQKRTLTKIIVEPVLITMGRTNKKIYETYAKCNTNEEHRLQLFNFYTKHNCYRECLDHAIMSKCNCARLFANRFIKNVSRMRSCNFRDVDCIKKTTKLINCDCPHNCKNYNFDITYSVGSFMPEFFPKLSLNANDSVLQVGFSDITSTHASYAVRNTWISIFSFTGGILSLFIGFHFKAIIEIIYFLTVNIIKDRLLLKQKKKQNNKLNIYQN</sequence>
<evidence type="ECO:0000256" key="6">
    <source>
        <dbReference type="ARBA" id="ARBA00022989"/>
    </source>
</evidence>
<keyword evidence="8 12" id="KW-0406">Ion transport</keyword>
<evidence type="ECO:0000256" key="1">
    <source>
        <dbReference type="ARBA" id="ARBA00004141"/>
    </source>
</evidence>
<organism evidence="14 15">
    <name type="scientific">Aquatica leii</name>
    <dbReference type="NCBI Taxonomy" id="1421715"/>
    <lineage>
        <taxon>Eukaryota</taxon>
        <taxon>Metazoa</taxon>
        <taxon>Ecdysozoa</taxon>
        <taxon>Arthropoda</taxon>
        <taxon>Hexapoda</taxon>
        <taxon>Insecta</taxon>
        <taxon>Pterygota</taxon>
        <taxon>Neoptera</taxon>
        <taxon>Endopterygota</taxon>
        <taxon>Coleoptera</taxon>
        <taxon>Polyphaga</taxon>
        <taxon>Elateriformia</taxon>
        <taxon>Elateroidea</taxon>
        <taxon>Lampyridae</taxon>
        <taxon>Luciolinae</taxon>
        <taxon>Aquatica</taxon>
    </lineage>
</organism>
<dbReference type="EMBL" id="JARPUR010000003">
    <property type="protein sequence ID" value="KAK4879269.1"/>
    <property type="molecule type" value="Genomic_DNA"/>
</dbReference>
<evidence type="ECO:0000256" key="7">
    <source>
        <dbReference type="ARBA" id="ARBA00023053"/>
    </source>
</evidence>
<dbReference type="PANTHER" id="PTHR11690:SF237">
    <property type="entry name" value="PICKPOCKET 16-RELATED"/>
    <property type="match status" value="1"/>
</dbReference>
<evidence type="ECO:0000313" key="15">
    <source>
        <dbReference type="Proteomes" id="UP001353858"/>
    </source>
</evidence>
<evidence type="ECO:0000256" key="2">
    <source>
        <dbReference type="ARBA" id="ARBA00007193"/>
    </source>
</evidence>
<dbReference type="Proteomes" id="UP001353858">
    <property type="component" value="Unassembled WGS sequence"/>
</dbReference>
<evidence type="ECO:0000256" key="5">
    <source>
        <dbReference type="ARBA" id="ARBA00022692"/>
    </source>
</evidence>
<keyword evidence="5 12" id="KW-0812">Transmembrane</keyword>
<dbReference type="InterPro" id="IPR001873">
    <property type="entry name" value="ENaC"/>
</dbReference>
<proteinExistence type="inferred from homology"/>
<evidence type="ECO:0000313" key="14">
    <source>
        <dbReference type="EMBL" id="KAK4879269.1"/>
    </source>
</evidence>
<evidence type="ECO:0000256" key="10">
    <source>
        <dbReference type="ARBA" id="ARBA00023201"/>
    </source>
</evidence>
<keyword evidence="4 12" id="KW-0894">Sodium channel</keyword>
<keyword evidence="3 12" id="KW-0813">Transport</keyword>
<accession>A0AAN7SGT5</accession>
<comment type="similarity">
    <text evidence="2 12">Belongs to the amiloride-sensitive sodium channel (TC 1.A.6) family.</text>
</comment>
<keyword evidence="10 12" id="KW-0739">Sodium transport</keyword>
<evidence type="ECO:0000256" key="9">
    <source>
        <dbReference type="ARBA" id="ARBA00023136"/>
    </source>
</evidence>
<evidence type="ECO:0008006" key="16">
    <source>
        <dbReference type="Google" id="ProtNLM"/>
    </source>
</evidence>
<evidence type="ECO:0000256" key="11">
    <source>
        <dbReference type="ARBA" id="ARBA00023303"/>
    </source>
</evidence>
<dbReference type="AlphaFoldDB" id="A0AAN7SGT5"/>
<feature type="transmembrane region" description="Helical" evidence="13">
    <location>
        <begin position="364"/>
        <end position="388"/>
    </location>
</feature>
<comment type="caution">
    <text evidence="14">The sequence shown here is derived from an EMBL/GenBank/DDBJ whole genome shotgun (WGS) entry which is preliminary data.</text>
</comment>
<dbReference type="Gene3D" id="2.60.470.10">
    <property type="entry name" value="Acid-sensing ion channels like domains"/>
    <property type="match status" value="1"/>
</dbReference>